<dbReference type="EMBL" id="KQ242401">
    <property type="protein sequence ID" value="KNC78895.1"/>
    <property type="molecule type" value="Genomic_DNA"/>
</dbReference>
<evidence type="ECO:0000256" key="3">
    <source>
        <dbReference type="ARBA" id="ARBA00023274"/>
    </source>
</evidence>
<dbReference type="GeneID" id="25909193"/>
<evidence type="ECO:0000256" key="2">
    <source>
        <dbReference type="ARBA" id="ARBA00022980"/>
    </source>
</evidence>
<evidence type="ECO:0000256" key="4">
    <source>
        <dbReference type="PIRNR" id="PIRNR039087"/>
    </source>
</evidence>
<dbReference type="SUPFAM" id="SSF160369">
    <property type="entry name" value="Ribosomal protein L10-like"/>
    <property type="match status" value="1"/>
</dbReference>
<dbReference type="STRING" id="667725.A0A0L0FQ07"/>
<sequence length="318" mass="34043">MSNAKVERKAAYFERLLSYFDKYSKCFIVGVDNVGSNQMQQIRKSLRGKGEVLMGKNTLIRKALRGAMAENPNFHKLLSVVKNNVGFVFTNDDLCEVRDLITSFKVAAPAKTGAIAPIDVHIPAGSTGMDPGKISFFQALNITTKIQKGAIEIVNPVHLIKEDTRVDASAAVLLNMLKISPFSYGLKVFHVFEGGSLYDPEVLDIKEDDLLKEFSAAVANVASISLAIGYPTVAAIPHMFINSYKNVLAIACETDITFPLAEKAKEFLADPEAALAAMAANAPAAPAGGDAAAPAAAAAAPEPEEESEEEDMGFGLFD</sequence>
<dbReference type="PANTHER" id="PTHR45699:SF3">
    <property type="entry name" value="LARGE RIBOSOMAL SUBUNIT PROTEIN UL10"/>
    <property type="match status" value="1"/>
</dbReference>
<dbReference type="FunFam" id="3.90.105.20:FF:000001">
    <property type="entry name" value="60S acidic ribosomal protein P0"/>
    <property type="match status" value="1"/>
</dbReference>
<proteinExistence type="inferred from homology"/>
<dbReference type="CDD" id="cd05795">
    <property type="entry name" value="Ribosomal_P0_L10e"/>
    <property type="match status" value="1"/>
</dbReference>
<evidence type="ECO:0000256" key="1">
    <source>
        <dbReference type="ARBA" id="ARBA00008889"/>
    </source>
</evidence>
<dbReference type="PANTHER" id="PTHR45699">
    <property type="entry name" value="60S ACIDIC RIBOSOMAL PROTEIN P0"/>
    <property type="match status" value="1"/>
</dbReference>
<dbReference type="Pfam" id="PF00428">
    <property type="entry name" value="Ribosomal_60s"/>
    <property type="match status" value="1"/>
</dbReference>
<comment type="function">
    <text evidence="4">Ribosomal protein P0 is the functional equivalent of E.coli protein L10.</text>
</comment>
<name>A0A0L0FQ07_9EUKA</name>
<gene>
    <name evidence="7" type="ORF">SARC_08689</name>
</gene>
<feature type="compositionally biased region" description="Low complexity" evidence="5">
    <location>
        <begin position="284"/>
        <end position="301"/>
    </location>
</feature>
<feature type="compositionally biased region" description="Acidic residues" evidence="5">
    <location>
        <begin position="302"/>
        <end position="312"/>
    </location>
</feature>
<dbReference type="Gene3D" id="3.30.70.1730">
    <property type="match status" value="1"/>
</dbReference>
<dbReference type="Pfam" id="PF00466">
    <property type="entry name" value="Ribosomal_L10"/>
    <property type="match status" value="1"/>
</dbReference>
<dbReference type="GO" id="GO:0022625">
    <property type="term" value="C:cytosolic large ribosomal subunit"/>
    <property type="evidence" value="ECO:0007669"/>
    <property type="project" value="TreeGrafter"/>
</dbReference>
<dbReference type="GO" id="GO:0002181">
    <property type="term" value="P:cytoplasmic translation"/>
    <property type="evidence" value="ECO:0007669"/>
    <property type="project" value="TreeGrafter"/>
</dbReference>
<dbReference type="GO" id="GO:0003735">
    <property type="term" value="F:structural constituent of ribosome"/>
    <property type="evidence" value="ECO:0007669"/>
    <property type="project" value="TreeGrafter"/>
</dbReference>
<accession>A0A0L0FQ07</accession>
<dbReference type="AlphaFoldDB" id="A0A0L0FQ07"/>
<dbReference type="InterPro" id="IPR043141">
    <property type="entry name" value="Ribosomal_uL10-like_sf"/>
</dbReference>
<feature type="region of interest" description="Disordered" evidence="5">
    <location>
        <begin position="284"/>
        <end position="318"/>
    </location>
</feature>
<dbReference type="InterPro" id="IPR050323">
    <property type="entry name" value="Ribosomal_protein_uL10"/>
</dbReference>
<dbReference type="Pfam" id="PF17777">
    <property type="entry name" value="RL10P_insert"/>
    <property type="match status" value="1"/>
</dbReference>
<dbReference type="GO" id="GO:0000027">
    <property type="term" value="P:ribosomal large subunit assembly"/>
    <property type="evidence" value="ECO:0007669"/>
    <property type="project" value="TreeGrafter"/>
</dbReference>
<dbReference type="RefSeq" id="XP_014152797.1">
    <property type="nucleotide sequence ID" value="XM_014297322.1"/>
</dbReference>
<keyword evidence="3 4" id="KW-0687">Ribonucleoprotein</keyword>
<keyword evidence="2 4" id="KW-0689">Ribosomal protein</keyword>
<evidence type="ECO:0000259" key="6">
    <source>
        <dbReference type="Pfam" id="PF17777"/>
    </source>
</evidence>
<dbReference type="Gene3D" id="3.90.105.20">
    <property type="match status" value="1"/>
</dbReference>
<dbReference type="eggNOG" id="KOG0815">
    <property type="taxonomic scope" value="Eukaryota"/>
</dbReference>
<dbReference type="InterPro" id="IPR030670">
    <property type="entry name" value="uL10_eukaryotes"/>
</dbReference>
<evidence type="ECO:0000313" key="7">
    <source>
        <dbReference type="EMBL" id="KNC78895.1"/>
    </source>
</evidence>
<dbReference type="GO" id="GO:0070180">
    <property type="term" value="F:large ribosomal subunit rRNA binding"/>
    <property type="evidence" value="ECO:0007669"/>
    <property type="project" value="TreeGrafter"/>
</dbReference>
<feature type="domain" description="Large ribosomal subunit protein uL10-like insertion" evidence="6">
    <location>
        <begin position="110"/>
        <end position="179"/>
    </location>
</feature>
<dbReference type="Proteomes" id="UP000054560">
    <property type="component" value="Unassembled WGS sequence"/>
</dbReference>
<organism evidence="7 8">
    <name type="scientific">Sphaeroforma arctica JP610</name>
    <dbReference type="NCBI Taxonomy" id="667725"/>
    <lineage>
        <taxon>Eukaryota</taxon>
        <taxon>Ichthyosporea</taxon>
        <taxon>Ichthyophonida</taxon>
        <taxon>Sphaeroforma</taxon>
    </lineage>
</organism>
<evidence type="ECO:0000256" key="5">
    <source>
        <dbReference type="SAM" id="MobiDB-lite"/>
    </source>
</evidence>
<dbReference type="InterPro" id="IPR040637">
    <property type="entry name" value="Ribosomal_uL10-like_insert"/>
</dbReference>
<reference evidence="7 8" key="1">
    <citation type="submission" date="2011-02" db="EMBL/GenBank/DDBJ databases">
        <title>The Genome Sequence of Sphaeroforma arctica JP610.</title>
        <authorList>
            <consortium name="The Broad Institute Genome Sequencing Platform"/>
            <person name="Russ C."/>
            <person name="Cuomo C."/>
            <person name="Young S.K."/>
            <person name="Zeng Q."/>
            <person name="Gargeya S."/>
            <person name="Alvarado L."/>
            <person name="Berlin A."/>
            <person name="Chapman S.B."/>
            <person name="Chen Z."/>
            <person name="Freedman E."/>
            <person name="Gellesch M."/>
            <person name="Goldberg J."/>
            <person name="Griggs A."/>
            <person name="Gujja S."/>
            <person name="Heilman E."/>
            <person name="Heiman D."/>
            <person name="Howarth C."/>
            <person name="Mehta T."/>
            <person name="Neiman D."/>
            <person name="Pearson M."/>
            <person name="Roberts A."/>
            <person name="Saif S."/>
            <person name="Shea T."/>
            <person name="Shenoy N."/>
            <person name="Sisk P."/>
            <person name="Stolte C."/>
            <person name="Sykes S."/>
            <person name="White J."/>
            <person name="Yandava C."/>
            <person name="Burger G."/>
            <person name="Gray M.W."/>
            <person name="Holland P.W.H."/>
            <person name="King N."/>
            <person name="Lang F.B.F."/>
            <person name="Roger A.J."/>
            <person name="Ruiz-Trillo I."/>
            <person name="Haas B."/>
            <person name="Nusbaum C."/>
            <person name="Birren B."/>
        </authorList>
    </citation>
    <scope>NUCLEOTIDE SEQUENCE [LARGE SCALE GENOMIC DNA]</scope>
    <source>
        <strain evidence="7 8">JP610</strain>
    </source>
</reference>
<dbReference type="OrthoDB" id="10259902at2759"/>
<dbReference type="InterPro" id="IPR043164">
    <property type="entry name" value="Ribosomal_uL10-like_insert_sf"/>
</dbReference>
<protein>
    <recommendedName>
        <fullName evidence="4">60S acidic ribosomal protein P0</fullName>
    </recommendedName>
</protein>
<dbReference type="PIRSF" id="PIRSF039087">
    <property type="entry name" value="L10E"/>
    <property type="match status" value="1"/>
</dbReference>
<dbReference type="InterPro" id="IPR001790">
    <property type="entry name" value="Ribosomal_uL10"/>
</dbReference>
<evidence type="ECO:0000313" key="8">
    <source>
        <dbReference type="Proteomes" id="UP000054560"/>
    </source>
</evidence>
<comment type="similarity">
    <text evidence="1 4">Belongs to the universal ribosomal protein uL10 family.</text>
</comment>
<keyword evidence="8" id="KW-1185">Reference proteome</keyword>